<sequence length="135" mass="15299">MTSTESIMRVLWDELVRQGRWTFYLFGERGSPYAQGAVSTWPHVQDVLIVWDESDAIAYRSPRVEGSEFAPTHVLRDYVYRGPTTWTLRWILACAPPTDTLLPLDAVPPGFPMPRSRLRPARIFPPGVKAGEVQA</sequence>
<proteinExistence type="predicted"/>
<keyword evidence="2" id="KW-1185">Reference proteome</keyword>
<dbReference type="Proteomes" id="UP000199501">
    <property type="component" value="Unassembled WGS sequence"/>
</dbReference>
<dbReference type="EMBL" id="FMZZ01000006">
    <property type="protein sequence ID" value="SDD03248.1"/>
    <property type="molecule type" value="Genomic_DNA"/>
</dbReference>
<evidence type="ECO:0000313" key="2">
    <source>
        <dbReference type="Proteomes" id="UP000199501"/>
    </source>
</evidence>
<protein>
    <submittedName>
        <fullName evidence="1">Uncharacterized protein</fullName>
    </submittedName>
</protein>
<evidence type="ECO:0000313" key="1">
    <source>
        <dbReference type="EMBL" id="SDD03248.1"/>
    </source>
</evidence>
<reference evidence="2" key="1">
    <citation type="submission" date="2016-10" db="EMBL/GenBank/DDBJ databases">
        <authorList>
            <person name="Varghese N."/>
            <person name="Submissions S."/>
        </authorList>
    </citation>
    <scope>NUCLEOTIDE SEQUENCE [LARGE SCALE GENOMIC DNA]</scope>
    <source>
        <strain evidence="2">IBRC-M 10403</strain>
    </source>
</reference>
<organism evidence="1 2">
    <name type="scientific">Actinokineospora iranica</name>
    <dbReference type="NCBI Taxonomy" id="1271860"/>
    <lineage>
        <taxon>Bacteria</taxon>
        <taxon>Bacillati</taxon>
        <taxon>Actinomycetota</taxon>
        <taxon>Actinomycetes</taxon>
        <taxon>Pseudonocardiales</taxon>
        <taxon>Pseudonocardiaceae</taxon>
        <taxon>Actinokineospora</taxon>
    </lineage>
</organism>
<dbReference type="STRING" id="1271860.SAMN05216174_106319"/>
<name>A0A1G6RFB5_9PSEU</name>
<dbReference type="AlphaFoldDB" id="A0A1G6RFB5"/>
<accession>A0A1G6RFB5</accession>
<gene>
    <name evidence="1" type="ORF">SAMN05216174_106319</name>
</gene>